<accession>W1J6C2</accession>
<protein>
    <recommendedName>
        <fullName evidence="3">Avirulence D protein</fullName>
    </recommendedName>
</protein>
<gene>
    <name evidence="1" type="ORF">XCR1_2940004</name>
</gene>
<proteinExistence type="predicted"/>
<evidence type="ECO:0000313" key="1">
    <source>
        <dbReference type="EMBL" id="CDL86279.1"/>
    </source>
</evidence>
<dbReference type="AlphaFoldDB" id="W1J6C2"/>
<dbReference type="OrthoDB" id="4919083at2"/>
<dbReference type="Proteomes" id="UP000019197">
    <property type="component" value="Unassembled WGS sequence"/>
</dbReference>
<evidence type="ECO:0008006" key="3">
    <source>
        <dbReference type="Google" id="ProtNLM"/>
    </source>
</evidence>
<organism evidence="1 2">
    <name type="scientific">Xenorhabdus cabanillasii JM26</name>
    <dbReference type="NCBI Taxonomy" id="1427517"/>
    <lineage>
        <taxon>Bacteria</taxon>
        <taxon>Pseudomonadati</taxon>
        <taxon>Pseudomonadota</taxon>
        <taxon>Gammaproteobacteria</taxon>
        <taxon>Enterobacterales</taxon>
        <taxon>Morganellaceae</taxon>
        <taxon>Xenorhabdus</taxon>
    </lineage>
</organism>
<comment type="caution">
    <text evidence="1">The sequence shown here is derived from an EMBL/GenBank/DDBJ whole genome shotgun (WGS) entry which is preliminary data.</text>
</comment>
<name>W1J6C2_9GAMM</name>
<dbReference type="EMBL" id="CBXE010000217">
    <property type="protein sequence ID" value="CDL86279.1"/>
    <property type="molecule type" value="Genomic_DNA"/>
</dbReference>
<dbReference type="InterPro" id="IPR008799">
    <property type="entry name" value="Pseudomon_AvrD"/>
</dbReference>
<sequence>MKSKFLCHSIDDYLGDSKTRFFGMGYRRVVYDIKNIDIQFDHSENDHPKLTSLVSVKYPLDWSKKKDTNLRPHLSSIDTLILSTQFCEIFLKHSFQFDSFNCKKMWLKSLKLKSGITPQEDLDNIPAKIIWKSTSKLQLNDDTMTSIFDCQIGKMEARCEIEHPVAEIICKNGCYTSPTDILEPSNSRYYGDLFKLRGQSLQNISYDSENQTASAKVKLNIPEFYHSVNGIDGYYQPSATHVDCFVVHLQLAQVLMYELDNINRKDSETLWMLRTEIEAPTPIRNFQSNYDATTRITSNYKLKVRNEYWRYVDIEGDFAGIKIKCSLGHKLPTSFNIK</sequence>
<reference evidence="1 2" key="1">
    <citation type="submission" date="2013-11" db="EMBL/GenBank/DDBJ databases">
        <title>Draft genome sequence and annotation of the entomopathogenic bacterium, Xenorhabdus cabanillasi strain JM26.</title>
        <authorList>
            <person name="Gualtieri M."/>
            <person name="Ogier J.C."/>
            <person name="Pages S."/>
            <person name="Givaudan A."/>
            <person name="Gaudriault S."/>
        </authorList>
    </citation>
    <scope>NUCLEOTIDE SEQUENCE [LARGE SCALE GENOMIC DNA]</scope>
    <source>
        <strain evidence="1 2">JM26</strain>
    </source>
</reference>
<evidence type="ECO:0000313" key="2">
    <source>
        <dbReference type="Proteomes" id="UP000019197"/>
    </source>
</evidence>
<dbReference type="RefSeq" id="WP_038265648.1">
    <property type="nucleotide sequence ID" value="NZ_CAWLVK010000217.1"/>
</dbReference>
<dbReference type="Pfam" id="PF05655">
    <property type="entry name" value="AvrD"/>
    <property type="match status" value="1"/>
</dbReference>